<reference evidence="2" key="1">
    <citation type="journal article" date="2023" name="Front. Plant Sci.">
        <title>Chromosomal-level genome assembly of Melastoma candidum provides insights into trichome evolution.</title>
        <authorList>
            <person name="Zhong Y."/>
            <person name="Wu W."/>
            <person name="Sun C."/>
            <person name="Zou P."/>
            <person name="Liu Y."/>
            <person name="Dai S."/>
            <person name="Zhou R."/>
        </authorList>
    </citation>
    <scope>NUCLEOTIDE SEQUENCE [LARGE SCALE GENOMIC DNA]</scope>
</reference>
<protein>
    <submittedName>
        <fullName evidence="1">Uncharacterized protein</fullName>
    </submittedName>
</protein>
<dbReference type="Proteomes" id="UP001057402">
    <property type="component" value="Chromosome 4"/>
</dbReference>
<sequence>MDEIEHTKVFANGINIHVATIGDGPGILFLHGFPQLWYTWRHQMIYLSSLGYRCIAPDLRGYGDTDSPPSPSEYTALHLVGDLIGVLDAMKVAKVFVVGHDWGAFVAWHLCLFRPDRVRALVNTSVAYRPRNPDVRPIEGLRMHLGDDFYMCKFQKPGEAEEDFAKVDTAHIIKYFLALRDPAPPIIPNGFSSRCGHHIELPPWLKEEDIDYFASKFRKTGFTGGFNYYRAFDRTWELTAAWTGVEIKVPVKFVIGEMDLTYHFPGMKEYIDSGGMKKYVPFLQEVVVMEGVAHFLQEEKADDLSAHIYDFIKKF</sequence>
<dbReference type="EMBL" id="CM042883">
    <property type="protein sequence ID" value="KAI4374344.1"/>
    <property type="molecule type" value="Genomic_DNA"/>
</dbReference>
<comment type="caution">
    <text evidence="1">The sequence shown here is derived from an EMBL/GenBank/DDBJ whole genome shotgun (WGS) entry which is preliminary data.</text>
</comment>
<accession>A0ACB9R9M7</accession>
<evidence type="ECO:0000313" key="2">
    <source>
        <dbReference type="Proteomes" id="UP001057402"/>
    </source>
</evidence>
<proteinExistence type="predicted"/>
<gene>
    <name evidence="1" type="ORF">MLD38_012351</name>
</gene>
<keyword evidence="2" id="KW-1185">Reference proteome</keyword>
<evidence type="ECO:0000313" key="1">
    <source>
        <dbReference type="EMBL" id="KAI4374344.1"/>
    </source>
</evidence>
<organism evidence="1 2">
    <name type="scientific">Melastoma candidum</name>
    <dbReference type="NCBI Taxonomy" id="119954"/>
    <lineage>
        <taxon>Eukaryota</taxon>
        <taxon>Viridiplantae</taxon>
        <taxon>Streptophyta</taxon>
        <taxon>Embryophyta</taxon>
        <taxon>Tracheophyta</taxon>
        <taxon>Spermatophyta</taxon>
        <taxon>Magnoliopsida</taxon>
        <taxon>eudicotyledons</taxon>
        <taxon>Gunneridae</taxon>
        <taxon>Pentapetalae</taxon>
        <taxon>rosids</taxon>
        <taxon>malvids</taxon>
        <taxon>Myrtales</taxon>
        <taxon>Melastomataceae</taxon>
        <taxon>Melastomatoideae</taxon>
        <taxon>Melastomateae</taxon>
        <taxon>Melastoma</taxon>
    </lineage>
</organism>
<name>A0ACB9R9M7_9MYRT</name>